<dbReference type="GO" id="GO:0005912">
    <property type="term" value="C:adherens junction"/>
    <property type="evidence" value="ECO:0007669"/>
    <property type="project" value="TreeGrafter"/>
</dbReference>
<dbReference type="GO" id="GO:0007157">
    <property type="term" value="P:heterophilic cell-cell adhesion via plasma membrane cell adhesion molecules"/>
    <property type="evidence" value="ECO:0007669"/>
    <property type="project" value="TreeGrafter"/>
</dbReference>
<feature type="chain" id="PRO_5025450522" evidence="13">
    <location>
        <begin position="23"/>
        <end position="615"/>
    </location>
</feature>
<reference evidence="15" key="1">
    <citation type="submission" date="2019-06" db="EMBL/GenBank/DDBJ databases">
        <authorList>
            <consortium name="Wellcome Sanger Institute Data Sharing"/>
        </authorList>
    </citation>
    <scope>NUCLEOTIDE SEQUENCE [LARGE SCALE GENOMIC DNA]</scope>
</reference>
<evidence type="ECO:0000256" key="8">
    <source>
        <dbReference type="ARBA" id="ARBA00023136"/>
    </source>
</evidence>
<evidence type="ECO:0000256" key="10">
    <source>
        <dbReference type="ARBA" id="ARBA00023180"/>
    </source>
</evidence>
<dbReference type="GO" id="GO:0007156">
    <property type="term" value="P:homophilic cell adhesion via plasma membrane adhesion molecules"/>
    <property type="evidence" value="ECO:0007669"/>
    <property type="project" value="TreeGrafter"/>
</dbReference>
<keyword evidence="6" id="KW-0130">Cell adhesion</keyword>
<dbReference type="InterPro" id="IPR003598">
    <property type="entry name" value="Ig_sub2"/>
</dbReference>
<dbReference type="InterPro" id="IPR036179">
    <property type="entry name" value="Ig-like_dom_sf"/>
</dbReference>
<evidence type="ECO:0000256" key="12">
    <source>
        <dbReference type="SAM" id="Phobius"/>
    </source>
</evidence>
<feature type="domain" description="Ig-like" evidence="14">
    <location>
        <begin position="234"/>
        <end position="320"/>
    </location>
</feature>
<dbReference type="PANTHER" id="PTHR23277">
    <property type="entry name" value="NECTIN-RELATED"/>
    <property type="match status" value="1"/>
</dbReference>
<keyword evidence="5" id="KW-0677">Repeat</keyword>
<evidence type="ECO:0000256" key="4">
    <source>
        <dbReference type="ARBA" id="ARBA00022729"/>
    </source>
</evidence>
<reference evidence="15" key="2">
    <citation type="submission" date="2025-08" db="UniProtKB">
        <authorList>
            <consortium name="Ensembl"/>
        </authorList>
    </citation>
    <scope>IDENTIFICATION</scope>
</reference>
<keyword evidence="4 13" id="KW-0732">Signal</keyword>
<dbReference type="InterPro" id="IPR051427">
    <property type="entry name" value="Nectin/Nectin-like"/>
</dbReference>
<accession>A0A672GPE0</accession>
<feature type="compositionally biased region" description="Polar residues" evidence="11">
    <location>
        <begin position="570"/>
        <end position="590"/>
    </location>
</feature>
<feature type="domain" description="Ig-like" evidence="14">
    <location>
        <begin position="28"/>
        <end position="134"/>
    </location>
</feature>
<proteinExistence type="inferred from homology"/>
<dbReference type="PROSITE" id="PS50835">
    <property type="entry name" value="IG_LIKE"/>
    <property type="match status" value="2"/>
</dbReference>
<dbReference type="SUPFAM" id="SSF48726">
    <property type="entry name" value="Immunoglobulin"/>
    <property type="match status" value="3"/>
</dbReference>
<keyword evidence="8 12" id="KW-0472">Membrane</keyword>
<dbReference type="InterPro" id="IPR013783">
    <property type="entry name" value="Ig-like_fold"/>
</dbReference>
<dbReference type="GO" id="GO:0016020">
    <property type="term" value="C:membrane"/>
    <property type="evidence" value="ECO:0007669"/>
    <property type="project" value="UniProtKB-SubCell"/>
</dbReference>
<dbReference type="Gene3D" id="2.60.40.10">
    <property type="entry name" value="Immunoglobulins"/>
    <property type="match status" value="3"/>
</dbReference>
<dbReference type="SMART" id="SM00408">
    <property type="entry name" value="IGc2"/>
    <property type="match status" value="2"/>
</dbReference>
<evidence type="ECO:0000256" key="3">
    <source>
        <dbReference type="ARBA" id="ARBA00022692"/>
    </source>
</evidence>
<name>A0A672GPE0_SALFA</name>
<evidence type="ECO:0000256" key="9">
    <source>
        <dbReference type="ARBA" id="ARBA00023157"/>
    </source>
</evidence>
<dbReference type="Ensembl" id="ENSSFAT00005021470.1">
    <property type="protein sequence ID" value="ENSSFAP00005020616.1"/>
    <property type="gene ID" value="ENSSFAG00005010748.1"/>
</dbReference>
<comment type="similarity">
    <text evidence="2">Belongs to the nectin family.</text>
</comment>
<keyword evidence="16" id="KW-1185">Reference proteome</keyword>
<sequence length="615" mass="67299">MSSLLSRLSLALSVLRILVIQGDFLDPPQTEPLRSLAEEETVLPCRYRPPDENVVVQVTWYRNQPGGSKEQIITAHHVDGQTAFGSWSRRVRFRNSDPTTDSSLVIMSTEVSDEGKYSCRINTFPSGNFDRAVSLIVWTVPISSLDPVVLAEGQSYRQAAACRSVARPPPRLSWDTELNGQSTNRSLDNGAVSSFYSLHPLRSMNGKKLDCLVWHPTFPSPRRIQNRLVVHYPPDAEVTGYSDDWHVGLENAALSCVSGGNPRPRSFTWIRLHGELPQGAIAYDNGTLAFGRPLNLSDAGTYQCAAKNEVGVGKADVEVKVKVPPERRTDVESLMMIIVGAAAGGLLLLMLVVIISITCHHKRKNQRLKRELTQKKEEISTLSRQASFRRMNSISTDTRGATEENIPLRVEGTLRTSLSSLGQEQAQCRDSRSTISGGRGGGGGGGAYDYLGRPVLYNSSRRGRERPLDRDEESRLRVETYVRNSSISLQETRFHPPIAPSSFPAAPSTELVRQLNGSAVIPSDSGSRPGSVVAKPHRLPPAGYPDDEDEVDEGLGGPASQEHHDDQDSETNSSQASEALSARYQQTNGTMRPKSRTGGPMGGPHASLIHKAQIV</sequence>
<gene>
    <name evidence="15" type="primary">nectin4a</name>
</gene>
<dbReference type="AlphaFoldDB" id="A0A672GPE0"/>
<feature type="region of interest" description="Disordered" evidence="11">
    <location>
        <begin position="421"/>
        <end position="451"/>
    </location>
</feature>
<feature type="signal peptide" evidence="13">
    <location>
        <begin position="1"/>
        <end position="22"/>
    </location>
</feature>
<evidence type="ECO:0000259" key="14">
    <source>
        <dbReference type="PROSITE" id="PS50835"/>
    </source>
</evidence>
<keyword evidence="9" id="KW-1015">Disulfide bond</keyword>
<evidence type="ECO:0000256" key="7">
    <source>
        <dbReference type="ARBA" id="ARBA00022989"/>
    </source>
</evidence>
<feature type="region of interest" description="Disordered" evidence="11">
    <location>
        <begin position="519"/>
        <end position="615"/>
    </location>
</feature>
<evidence type="ECO:0000256" key="2">
    <source>
        <dbReference type="ARBA" id="ARBA00007810"/>
    </source>
</evidence>
<feature type="compositionally biased region" description="Gly residues" evidence="11">
    <location>
        <begin position="437"/>
        <end position="447"/>
    </location>
</feature>
<dbReference type="Pfam" id="PF07686">
    <property type="entry name" value="V-set"/>
    <property type="match status" value="1"/>
</dbReference>
<feature type="transmembrane region" description="Helical" evidence="12">
    <location>
        <begin position="334"/>
        <end position="359"/>
    </location>
</feature>
<comment type="subcellular location">
    <subcellularLocation>
        <location evidence="1">Membrane</location>
        <topology evidence="1">Single-pass membrane protein</topology>
    </subcellularLocation>
</comment>
<evidence type="ECO:0000256" key="6">
    <source>
        <dbReference type="ARBA" id="ARBA00022889"/>
    </source>
</evidence>
<dbReference type="OMA" id="FTWIRKD"/>
<dbReference type="SMART" id="SM00409">
    <property type="entry name" value="IG"/>
    <property type="match status" value="2"/>
</dbReference>
<evidence type="ECO:0000256" key="5">
    <source>
        <dbReference type="ARBA" id="ARBA00022737"/>
    </source>
</evidence>
<keyword evidence="10" id="KW-0325">Glycoprotein</keyword>
<evidence type="ECO:0000256" key="11">
    <source>
        <dbReference type="SAM" id="MobiDB-lite"/>
    </source>
</evidence>
<dbReference type="InterPro" id="IPR013106">
    <property type="entry name" value="Ig_V-set"/>
</dbReference>
<dbReference type="InterPro" id="IPR003599">
    <property type="entry name" value="Ig_sub"/>
</dbReference>
<evidence type="ECO:0000256" key="13">
    <source>
        <dbReference type="SAM" id="SignalP"/>
    </source>
</evidence>
<organism evidence="15 16">
    <name type="scientific">Salarias fasciatus</name>
    <name type="common">Jewelled blenny</name>
    <name type="synonym">Blennius fasciatus</name>
    <dbReference type="NCBI Taxonomy" id="181472"/>
    <lineage>
        <taxon>Eukaryota</taxon>
        <taxon>Metazoa</taxon>
        <taxon>Chordata</taxon>
        <taxon>Craniata</taxon>
        <taxon>Vertebrata</taxon>
        <taxon>Euteleostomi</taxon>
        <taxon>Actinopterygii</taxon>
        <taxon>Neopterygii</taxon>
        <taxon>Teleostei</taxon>
        <taxon>Neoteleostei</taxon>
        <taxon>Acanthomorphata</taxon>
        <taxon>Ovalentaria</taxon>
        <taxon>Blenniimorphae</taxon>
        <taxon>Blenniiformes</taxon>
        <taxon>Blennioidei</taxon>
        <taxon>Blenniidae</taxon>
        <taxon>Salariinae</taxon>
        <taxon>Salarias</taxon>
    </lineage>
</organism>
<dbReference type="OrthoDB" id="8872282at2759"/>
<dbReference type="Proteomes" id="UP000472267">
    <property type="component" value="Chromosome 3"/>
</dbReference>
<reference evidence="15" key="3">
    <citation type="submission" date="2025-09" db="UniProtKB">
        <authorList>
            <consortium name="Ensembl"/>
        </authorList>
    </citation>
    <scope>IDENTIFICATION</scope>
</reference>
<dbReference type="InterPro" id="IPR007110">
    <property type="entry name" value="Ig-like_dom"/>
</dbReference>
<evidence type="ECO:0000256" key="1">
    <source>
        <dbReference type="ARBA" id="ARBA00004167"/>
    </source>
</evidence>
<protein>
    <submittedName>
        <fullName evidence="15">Nectin-4-like</fullName>
    </submittedName>
</protein>
<evidence type="ECO:0000313" key="15">
    <source>
        <dbReference type="Ensembl" id="ENSSFAP00005020616.1"/>
    </source>
</evidence>
<dbReference type="InterPro" id="IPR013162">
    <property type="entry name" value="CD80_C2-set"/>
</dbReference>
<dbReference type="Pfam" id="PF08205">
    <property type="entry name" value="C2-set_2"/>
    <property type="match status" value="1"/>
</dbReference>
<keyword evidence="7 12" id="KW-1133">Transmembrane helix</keyword>
<dbReference type="InParanoid" id="A0A672GPE0"/>
<dbReference type="PANTHER" id="PTHR23277:SF11">
    <property type="entry name" value="NECTIN-4"/>
    <property type="match status" value="1"/>
</dbReference>
<evidence type="ECO:0000313" key="16">
    <source>
        <dbReference type="Proteomes" id="UP000472267"/>
    </source>
</evidence>
<keyword evidence="3 12" id="KW-0812">Transmembrane</keyword>